<dbReference type="InterPro" id="IPR037898">
    <property type="entry name" value="NudC_fam"/>
</dbReference>
<evidence type="ECO:0000256" key="7">
    <source>
        <dbReference type="SAM" id="MobiDB-lite"/>
    </source>
</evidence>
<comment type="caution">
    <text evidence="9">The sequence shown here is derived from an EMBL/GenBank/DDBJ whole genome shotgun (WGS) entry which is preliminary data.</text>
</comment>
<sequence>MASPIDFEIDDRFDGLYMNVANQAHGIEPLLDSVFSFLRRRSDFFAGPPGLSSGVVGSSGKGDADAGTEAAVSTVHKVLQKHVDIYLNDKRKKEEEAAAKKRKKEKELKEKERKQQAAAVKKSEEDDVIELDANGGGFDISQPTSPTAAAVAATVSVVDADKKSNEEVISNKDETKATGNDNADNENDDDEATGPPPIGNGSTIPGKYTWTQTLQELCITVPLPTNTRGKDLTVIISKNHLKIALKTAAAGSNPIIVDDALTKSIIVDDSFWTVEDNGSKLVLTLQKLNGMEWWEAPCLSDPKINLRHVQPENSQLSDLDGETRQTVEKMMYDQRQKALGLPTSEEEKKLEILEKFKRAHPEMDFSQAKIN</sequence>
<dbReference type="Pfam" id="PF04969">
    <property type="entry name" value="CS"/>
    <property type="match status" value="1"/>
</dbReference>
<proteinExistence type="inferred from homology"/>
<comment type="subcellular location">
    <subcellularLocation>
        <location evidence="1">Cytoplasm</location>
    </subcellularLocation>
</comment>
<keyword evidence="4" id="KW-0963">Cytoplasm</keyword>
<accession>A0ABD3MBE8</accession>
<feature type="compositionally biased region" description="Acidic residues" evidence="7">
    <location>
        <begin position="183"/>
        <end position="192"/>
    </location>
</feature>
<dbReference type="Pfam" id="PF14050">
    <property type="entry name" value="Nudc_N"/>
    <property type="match status" value="1"/>
</dbReference>
<gene>
    <name evidence="9" type="ORF">ACHAWU_000505</name>
</gene>
<evidence type="ECO:0000256" key="5">
    <source>
        <dbReference type="ARBA" id="ARBA00022553"/>
    </source>
</evidence>
<dbReference type="Proteomes" id="UP001530293">
    <property type="component" value="Unassembled WGS sequence"/>
</dbReference>
<evidence type="ECO:0000256" key="2">
    <source>
        <dbReference type="ARBA" id="ARBA00010513"/>
    </source>
</evidence>
<feature type="region of interest" description="Disordered" evidence="7">
    <location>
        <begin position="164"/>
        <end position="206"/>
    </location>
</feature>
<comment type="similarity">
    <text evidence="2">Belongs to the nudC family.</text>
</comment>
<keyword evidence="5" id="KW-0597">Phosphoprotein</keyword>
<evidence type="ECO:0000313" key="9">
    <source>
        <dbReference type="EMBL" id="KAL3761371.1"/>
    </source>
</evidence>
<dbReference type="PANTHER" id="PTHR12356:SF3">
    <property type="entry name" value="NUCLEAR MIGRATION PROTEIN NUDC"/>
    <property type="match status" value="1"/>
</dbReference>
<dbReference type="InterPro" id="IPR008978">
    <property type="entry name" value="HSP20-like_chaperone"/>
</dbReference>
<dbReference type="InterPro" id="IPR007052">
    <property type="entry name" value="CS_dom"/>
</dbReference>
<evidence type="ECO:0000256" key="1">
    <source>
        <dbReference type="ARBA" id="ARBA00004496"/>
    </source>
</evidence>
<feature type="domain" description="CS" evidence="8">
    <location>
        <begin position="203"/>
        <end position="298"/>
    </location>
</feature>
<keyword evidence="10" id="KW-1185">Reference proteome</keyword>
<dbReference type="Gene3D" id="2.60.40.790">
    <property type="match status" value="1"/>
</dbReference>
<feature type="compositionally biased region" description="Basic and acidic residues" evidence="7">
    <location>
        <begin position="92"/>
        <end position="115"/>
    </location>
</feature>
<evidence type="ECO:0000256" key="6">
    <source>
        <dbReference type="ARBA" id="ARBA00030427"/>
    </source>
</evidence>
<feature type="compositionally biased region" description="Basic and acidic residues" evidence="7">
    <location>
        <begin position="164"/>
        <end position="176"/>
    </location>
</feature>
<dbReference type="InterPro" id="IPR025934">
    <property type="entry name" value="NudC_N_dom"/>
</dbReference>
<reference evidence="9 10" key="1">
    <citation type="submission" date="2024-10" db="EMBL/GenBank/DDBJ databases">
        <title>Updated reference genomes for cyclostephanoid diatoms.</title>
        <authorList>
            <person name="Roberts W.R."/>
            <person name="Alverson A.J."/>
        </authorList>
    </citation>
    <scope>NUCLEOTIDE SEQUENCE [LARGE SCALE GENOMIC DNA]</scope>
    <source>
        <strain evidence="9 10">AJA232-27</strain>
    </source>
</reference>
<evidence type="ECO:0000256" key="3">
    <source>
        <dbReference type="ARBA" id="ARBA00017641"/>
    </source>
</evidence>
<dbReference type="SUPFAM" id="SSF49764">
    <property type="entry name" value="HSP20-like chaperones"/>
    <property type="match status" value="1"/>
</dbReference>
<evidence type="ECO:0000256" key="4">
    <source>
        <dbReference type="ARBA" id="ARBA00022490"/>
    </source>
</evidence>
<dbReference type="CDD" id="cd06467">
    <property type="entry name" value="p23_NUDC_like"/>
    <property type="match status" value="1"/>
</dbReference>
<dbReference type="PROSITE" id="PS51203">
    <property type="entry name" value="CS"/>
    <property type="match status" value="1"/>
</dbReference>
<dbReference type="GO" id="GO:0005737">
    <property type="term" value="C:cytoplasm"/>
    <property type="evidence" value="ECO:0007669"/>
    <property type="project" value="UniProtKB-SubCell"/>
</dbReference>
<evidence type="ECO:0000259" key="8">
    <source>
        <dbReference type="PROSITE" id="PS51203"/>
    </source>
</evidence>
<dbReference type="AlphaFoldDB" id="A0ABD3MBE8"/>
<dbReference type="PANTHER" id="PTHR12356">
    <property type="entry name" value="NUCLEAR MOVEMENT PROTEIN NUDC"/>
    <property type="match status" value="1"/>
</dbReference>
<feature type="compositionally biased region" description="Low complexity" evidence="7">
    <location>
        <begin position="49"/>
        <end position="58"/>
    </location>
</feature>
<protein>
    <recommendedName>
        <fullName evidence="3">Nuclear migration protein nudC</fullName>
    </recommendedName>
    <alternativeName>
        <fullName evidence="6">Nuclear distribution protein C homolog</fullName>
    </alternativeName>
</protein>
<dbReference type="FunFam" id="2.60.40.790:FF:000001">
    <property type="entry name" value="Nuclear migration protein nudC"/>
    <property type="match status" value="1"/>
</dbReference>
<evidence type="ECO:0000313" key="10">
    <source>
        <dbReference type="Proteomes" id="UP001530293"/>
    </source>
</evidence>
<organism evidence="9 10">
    <name type="scientific">Discostella pseudostelligera</name>
    <dbReference type="NCBI Taxonomy" id="259834"/>
    <lineage>
        <taxon>Eukaryota</taxon>
        <taxon>Sar</taxon>
        <taxon>Stramenopiles</taxon>
        <taxon>Ochrophyta</taxon>
        <taxon>Bacillariophyta</taxon>
        <taxon>Coscinodiscophyceae</taxon>
        <taxon>Thalassiosirophycidae</taxon>
        <taxon>Stephanodiscales</taxon>
        <taxon>Stephanodiscaceae</taxon>
        <taxon>Discostella</taxon>
    </lineage>
</organism>
<dbReference type="EMBL" id="JALLBG020000151">
    <property type="protein sequence ID" value="KAL3761371.1"/>
    <property type="molecule type" value="Genomic_DNA"/>
</dbReference>
<name>A0ABD3MBE8_9STRA</name>
<feature type="region of interest" description="Disordered" evidence="7">
    <location>
        <begin position="49"/>
        <end position="68"/>
    </location>
</feature>
<feature type="region of interest" description="Disordered" evidence="7">
    <location>
        <begin position="92"/>
        <end position="128"/>
    </location>
</feature>